<dbReference type="InterPro" id="IPR000811">
    <property type="entry name" value="Glyco_trans_35"/>
</dbReference>
<name>A0A3B0RPU5_9ZZZZ</name>
<evidence type="ECO:0000256" key="1">
    <source>
        <dbReference type="ARBA" id="ARBA00006047"/>
    </source>
</evidence>
<feature type="non-terminal residue" evidence="2">
    <location>
        <position position="1"/>
    </location>
</feature>
<accession>A0A3B0RPU5</accession>
<gene>
    <name evidence="2" type="ORF">MNBD_ACTINO01-2130</name>
</gene>
<dbReference type="GO" id="GO:0005975">
    <property type="term" value="P:carbohydrate metabolic process"/>
    <property type="evidence" value="ECO:0007669"/>
    <property type="project" value="InterPro"/>
</dbReference>
<dbReference type="NCBIfam" id="TIGR02094">
    <property type="entry name" value="more_P_ylases"/>
    <property type="match status" value="1"/>
</dbReference>
<reference evidence="2" key="1">
    <citation type="submission" date="2018-06" db="EMBL/GenBank/DDBJ databases">
        <authorList>
            <person name="Zhirakovskaya E."/>
        </authorList>
    </citation>
    <scope>NUCLEOTIDE SEQUENCE</scope>
</reference>
<dbReference type="Pfam" id="PF00343">
    <property type="entry name" value="Phosphorylase"/>
    <property type="match status" value="1"/>
</dbReference>
<protein>
    <submittedName>
        <fullName evidence="2">Glycogen phosphorylase</fullName>
        <ecNumber evidence="2">2.4.1.1</ecNumber>
    </submittedName>
</protein>
<dbReference type="EC" id="2.4.1.1" evidence="2"/>
<proteinExistence type="inferred from homology"/>
<dbReference type="InterPro" id="IPR011834">
    <property type="entry name" value="Agluc_phsphrylas"/>
</dbReference>
<evidence type="ECO:0000313" key="2">
    <source>
        <dbReference type="EMBL" id="VAV95594.1"/>
    </source>
</evidence>
<dbReference type="SUPFAM" id="SSF53756">
    <property type="entry name" value="UDP-Glycosyltransferase/glycogen phosphorylase"/>
    <property type="match status" value="1"/>
</dbReference>
<dbReference type="AlphaFoldDB" id="A0A3B0RPU5"/>
<dbReference type="PANTHER" id="PTHR42655:SF1">
    <property type="entry name" value="GLYCOGEN PHOSPHORYLASE"/>
    <property type="match status" value="1"/>
</dbReference>
<dbReference type="PANTHER" id="PTHR42655">
    <property type="entry name" value="GLYCOGEN PHOSPHORYLASE"/>
    <property type="match status" value="1"/>
</dbReference>
<organism evidence="2">
    <name type="scientific">hydrothermal vent metagenome</name>
    <dbReference type="NCBI Taxonomy" id="652676"/>
    <lineage>
        <taxon>unclassified sequences</taxon>
        <taxon>metagenomes</taxon>
        <taxon>ecological metagenomes</taxon>
    </lineage>
</organism>
<dbReference type="EMBL" id="UOEI01000153">
    <property type="protein sequence ID" value="VAV95594.1"/>
    <property type="molecule type" value="Genomic_DNA"/>
</dbReference>
<dbReference type="GO" id="GO:0030170">
    <property type="term" value="F:pyridoxal phosphate binding"/>
    <property type="evidence" value="ECO:0007669"/>
    <property type="project" value="InterPro"/>
</dbReference>
<keyword evidence="2" id="KW-0808">Transferase</keyword>
<dbReference type="Gene3D" id="3.40.50.2000">
    <property type="entry name" value="Glycogen Phosphorylase B"/>
    <property type="match status" value="1"/>
</dbReference>
<sequence length="304" mass="33905">RKMFAEVPGGSQITSVTNGVHARTWVANDLQEVFDAALGEAWGDHSVEAWDRVAEISDADVIGTRTAGRQRLIDLVTHRIGHAHDLAPDVLTIGFARRFATYKRADLLLSDLDRLTAFIRDEDRPIQFVFAGKAHPADKAGKEILHRVLHFAKSAAANGRFVFIPDYQMAVARTMYAGCDVWLNNPIRPNEACGTSGEKSALNGGLNFSVLDGWWDECYDGDNGWMIETSHAPTQPARNIEEAAWLYRVLDTEILPLFYSDGARPSAAWISKMRHAWTSLGPYVTAGRMVAEYDERLYRPERAS</sequence>
<comment type="similarity">
    <text evidence="1">Belongs to the glycogen phosphorylase family.</text>
</comment>
<keyword evidence="2" id="KW-0328">Glycosyltransferase</keyword>
<dbReference type="InterPro" id="IPR052182">
    <property type="entry name" value="Glycogen/Maltodextrin_Phosph"/>
</dbReference>
<dbReference type="GO" id="GO:0008184">
    <property type="term" value="F:glycogen phosphorylase activity"/>
    <property type="evidence" value="ECO:0007669"/>
    <property type="project" value="InterPro"/>
</dbReference>